<proteinExistence type="predicted"/>
<dbReference type="InterPro" id="IPR022703">
    <property type="entry name" value="DUF3533"/>
</dbReference>
<dbReference type="Proteomes" id="UP001219525">
    <property type="component" value="Unassembled WGS sequence"/>
</dbReference>
<accession>A0AAD6V2Y4</accession>
<sequence length="492" mass="52989">MADAIFKHPSFARRSSRVSEQSTGPGHPSPLAASFFASAATLVHASVPPEPAPALPDLAPTPGSGSLPFSHHFFDVTHVVATARTVYLRTLAIGVVGVGVIVFSMCAIYWGSIWVTPHRALPGWIVDFDGDVVGRAVTRTLGGRPGNAGTNGIVWQVVAASAFPRGVSQLEDAIAEEKTWAAVAINPGASSNLLAALSDVDSSYNSSLAMTFIGSEARSEAEYRNIILPFISSQLEKASRAFALDFARNISTSANANASALLSTAPQIITEPISYAIKNVRPFDVPVASAVTFVGLIYLLILAFFVLLVSNAARVASGLEQRLTLGSLIWVRLLTAIGAYFFVALFYALLSCAFRLPLGRRFGKAGFVIFWMLNWVGMAACGLALEAIATLLTVRFVPLFLIFWIISNMSVAGYPLEVLPRAYSFGYAYPFYNMERAVRTIVFGTKDNVGLNFGILIAWVAVSCITLPLFQWWRRRGDVAAHRRLSSSEGKA</sequence>
<feature type="transmembrane region" description="Helical" evidence="2">
    <location>
        <begin position="287"/>
        <end position="309"/>
    </location>
</feature>
<feature type="transmembrane region" description="Helical" evidence="2">
    <location>
        <begin position="369"/>
        <end position="389"/>
    </location>
</feature>
<evidence type="ECO:0000256" key="1">
    <source>
        <dbReference type="SAM" id="MobiDB-lite"/>
    </source>
</evidence>
<evidence type="ECO:0000313" key="5">
    <source>
        <dbReference type="Proteomes" id="UP001219525"/>
    </source>
</evidence>
<feature type="domain" description="DUF3533" evidence="3">
    <location>
        <begin position="98"/>
        <end position="464"/>
    </location>
</feature>
<feature type="transmembrane region" description="Helical" evidence="2">
    <location>
        <begin position="453"/>
        <end position="473"/>
    </location>
</feature>
<protein>
    <recommendedName>
        <fullName evidence="3">DUF3533 domain-containing protein</fullName>
    </recommendedName>
</protein>
<dbReference type="PANTHER" id="PTHR34814">
    <property type="entry name" value="NITROSOGUANIDINE RESISTANCE PROTEIN SNG1"/>
    <property type="match status" value="1"/>
</dbReference>
<evidence type="ECO:0000256" key="2">
    <source>
        <dbReference type="SAM" id="Phobius"/>
    </source>
</evidence>
<feature type="transmembrane region" description="Helical" evidence="2">
    <location>
        <begin position="329"/>
        <end position="349"/>
    </location>
</feature>
<evidence type="ECO:0000259" key="3">
    <source>
        <dbReference type="Pfam" id="PF12051"/>
    </source>
</evidence>
<evidence type="ECO:0000313" key="4">
    <source>
        <dbReference type="EMBL" id="KAJ7198449.1"/>
    </source>
</evidence>
<gene>
    <name evidence="4" type="ORF">GGX14DRAFT_181124</name>
</gene>
<dbReference type="EMBL" id="JARJCW010000072">
    <property type="protein sequence ID" value="KAJ7198449.1"/>
    <property type="molecule type" value="Genomic_DNA"/>
</dbReference>
<dbReference type="Pfam" id="PF12051">
    <property type="entry name" value="DUF3533"/>
    <property type="match status" value="1"/>
</dbReference>
<keyword evidence="2" id="KW-0472">Membrane</keyword>
<keyword evidence="5" id="KW-1185">Reference proteome</keyword>
<feature type="transmembrane region" description="Helical" evidence="2">
    <location>
        <begin position="396"/>
        <end position="416"/>
    </location>
</feature>
<dbReference type="AlphaFoldDB" id="A0AAD6V2Y4"/>
<organism evidence="4 5">
    <name type="scientific">Mycena pura</name>
    <dbReference type="NCBI Taxonomy" id="153505"/>
    <lineage>
        <taxon>Eukaryota</taxon>
        <taxon>Fungi</taxon>
        <taxon>Dikarya</taxon>
        <taxon>Basidiomycota</taxon>
        <taxon>Agaricomycotina</taxon>
        <taxon>Agaricomycetes</taxon>
        <taxon>Agaricomycetidae</taxon>
        <taxon>Agaricales</taxon>
        <taxon>Marasmiineae</taxon>
        <taxon>Mycenaceae</taxon>
        <taxon>Mycena</taxon>
    </lineage>
</organism>
<dbReference type="InterPro" id="IPR053001">
    <property type="entry name" value="MNNG_permease-like"/>
</dbReference>
<dbReference type="GO" id="GO:0016020">
    <property type="term" value="C:membrane"/>
    <property type="evidence" value="ECO:0007669"/>
    <property type="project" value="TreeGrafter"/>
</dbReference>
<dbReference type="PANTHER" id="PTHR34814:SF1">
    <property type="entry name" value="NITROSOGUANIDINE RESISTANCE PROTEIN SNG1"/>
    <property type="match status" value="1"/>
</dbReference>
<name>A0AAD6V2Y4_9AGAR</name>
<feature type="transmembrane region" description="Helical" evidence="2">
    <location>
        <begin position="91"/>
        <end position="111"/>
    </location>
</feature>
<reference evidence="4" key="1">
    <citation type="submission" date="2023-03" db="EMBL/GenBank/DDBJ databases">
        <title>Massive genome expansion in bonnet fungi (Mycena s.s.) driven by repeated elements and novel gene families across ecological guilds.</title>
        <authorList>
            <consortium name="Lawrence Berkeley National Laboratory"/>
            <person name="Harder C.B."/>
            <person name="Miyauchi S."/>
            <person name="Viragh M."/>
            <person name="Kuo A."/>
            <person name="Thoen E."/>
            <person name="Andreopoulos B."/>
            <person name="Lu D."/>
            <person name="Skrede I."/>
            <person name="Drula E."/>
            <person name="Henrissat B."/>
            <person name="Morin E."/>
            <person name="Kohler A."/>
            <person name="Barry K."/>
            <person name="LaButti K."/>
            <person name="Morin E."/>
            <person name="Salamov A."/>
            <person name="Lipzen A."/>
            <person name="Mereny Z."/>
            <person name="Hegedus B."/>
            <person name="Baldrian P."/>
            <person name="Stursova M."/>
            <person name="Weitz H."/>
            <person name="Taylor A."/>
            <person name="Grigoriev I.V."/>
            <person name="Nagy L.G."/>
            <person name="Martin F."/>
            <person name="Kauserud H."/>
        </authorList>
    </citation>
    <scope>NUCLEOTIDE SEQUENCE</scope>
    <source>
        <strain evidence="4">9144</strain>
    </source>
</reference>
<keyword evidence="2" id="KW-0812">Transmembrane</keyword>
<feature type="region of interest" description="Disordered" evidence="1">
    <location>
        <begin position="1"/>
        <end position="27"/>
    </location>
</feature>
<keyword evidence="2" id="KW-1133">Transmembrane helix</keyword>
<comment type="caution">
    <text evidence="4">The sequence shown here is derived from an EMBL/GenBank/DDBJ whole genome shotgun (WGS) entry which is preliminary data.</text>
</comment>